<evidence type="ECO:0000313" key="2">
    <source>
        <dbReference type="Proteomes" id="UP001159363"/>
    </source>
</evidence>
<accession>A0ABQ9GBE8</accession>
<name>A0ABQ9GBE8_9NEOP</name>
<dbReference type="Proteomes" id="UP001159363">
    <property type="component" value="Chromosome 12"/>
</dbReference>
<keyword evidence="2" id="KW-1185">Reference proteome</keyword>
<proteinExistence type="predicted"/>
<dbReference type="EMBL" id="JARBHB010000013">
    <property type="protein sequence ID" value="KAJ8869721.1"/>
    <property type="molecule type" value="Genomic_DNA"/>
</dbReference>
<organism evidence="1 2">
    <name type="scientific">Dryococelus australis</name>
    <dbReference type="NCBI Taxonomy" id="614101"/>
    <lineage>
        <taxon>Eukaryota</taxon>
        <taxon>Metazoa</taxon>
        <taxon>Ecdysozoa</taxon>
        <taxon>Arthropoda</taxon>
        <taxon>Hexapoda</taxon>
        <taxon>Insecta</taxon>
        <taxon>Pterygota</taxon>
        <taxon>Neoptera</taxon>
        <taxon>Polyneoptera</taxon>
        <taxon>Phasmatodea</taxon>
        <taxon>Verophasmatodea</taxon>
        <taxon>Anareolatae</taxon>
        <taxon>Phasmatidae</taxon>
        <taxon>Eurycanthinae</taxon>
        <taxon>Dryococelus</taxon>
    </lineage>
</organism>
<gene>
    <name evidence="1" type="ORF">PR048_028716</name>
</gene>
<evidence type="ECO:0000313" key="1">
    <source>
        <dbReference type="EMBL" id="KAJ8869721.1"/>
    </source>
</evidence>
<protein>
    <recommendedName>
        <fullName evidence="3">General transcription factor II-I repeat domain-containing protein 2</fullName>
    </recommendedName>
</protein>
<reference evidence="1 2" key="1">
    <citation type="submission" date="2023-02" db="EMBL/GenBank/DDBJ databases">
        <title>LHISI_Scaffold_Assembly.</title>
        <authorList>
            <person name="Stuart O.P."/>
            <person name="Cleave R."/>
            <person name="Magrath M.J.L."/>
            <person name="Mikheyev A.S."/>
        </authorList>
    </citation>
    <scope>NUCLEOTIDE SEQUENCE [LARGE SCALE GENOMIC DNA]</scope>
    <source>
        <strain evidence="1">Daus_M_001</strain>
        <tissue evidence="1">Leg muscle</tissue>
    </source>
</reference>
<dbReference type="PANTHER" id="PTHR45913:SF5">
    <property type="entry name" value="GENERAL TRANSCRIPTION FACTOR II-I REPEAT DOMAIN-CONTAINING PROTEIN 2A-LIKE PROTEIN"/>
    <property type="match status" value="1"/>
</dbReference>
<evidence type="ECO:0008006" key="3">
    <source>
        <dbReference type="Google" id="ProtNLM"/>
    </source>
</evidence>
<sequence length="117" mass="13130">MTVQRRIADTSNNLSEQFNQKANEFCCYSLAMDESTDLTYTAQLLIFVRGVDDNYEVTKELAGLYYMRAQTAGEEIANQVNKCVTERLGTTFKNLVAICINGFPSMCGEKHSCRSSC</sequence>
<comment type="caution">
    <text evidence="1">The sequence shown here is derived from an EMBL/GenBank/DDBJ whole genome shotgun (WGS) entry which is preliminary data.</text>
</comment>
<dbReference type="PANTHER" id="PTHR45913">
    <property type="entry name" value="EPM2A-INTERACTING PROTEIN 1"/>
    <property type="match status" value="1"/>
</dbReference>